<dbReference type="SUPFAM" id="SSF57903">
    <property type="entry name" value="FYVE/PHD zinc finger"/>
    <property type="match status" value="2"/>
</dbReference>
<dbReference type="SUPFAM" id="SSF46689">
    <property type="entry name" value="Homeodomain-like"/>
    <property type="match status" value="1"/>
</dbReference>
<evidence type="ECO:0000313" key="9">
    <source>
        <dbReference type="EMBL" id="CAF9930725.1"/>
    </source>
</evidence>
<evidence type="ECO:0000256" key="3">
    <source>
        <dbReference type="ARBA" id="ARBA00022833"/>
    </source>
</evidence>
<dbReference type="SMART" id="SM00249">
    <property type="entry name" value="PHD"/>
    <property type="match status" value="2"/>
</dbReference>
<gene>
    <name evidence="9" type="ORF">IMSHALPRED_008262</name>
</gene>
<dbReference type="CDD" id="cd00202">
    <property type="entry name" value="ZnF_GATA"/>
    <property type="match status" value="1"/>
</dbReference>
<evidence type="ECO:0000256" key="5">
    <source>
        <dbReference type="SAM" id="MobiDB-lite"/>
    </source>
</evidence>
<protein>
    <submittedName>
        <fullName evidence="9">Uncharacterized protein</fullName>
    </submittedName>
</protein>
<dbReference type="PROSITE" id="PS00028">
    <property type="entry name" value="ZINC_FINGER_C2H2_1"/>
    <property type="match status" value="2"/>
</dbReference>
<dbReference type="GO" id="GO:0043565">
    <property type="term" value="F:sequence-specific DNA binding"/>
    <property type="evidence" value="ECO:0007669"/>
    <property type="project" value="InterPro"/>
</dbReference>
<dbReference type="InterPro" id="IPR001965">
    <property type="entry name" value="Znf_PHD"/>
</dbReference>
<dbReference type="InterPro" id="IPR011011">
    <property type="entry name" value="Znf_FYVE_PHD"/>
</dbReference>
<keyword evidence="3" id="KW-0862">Zinc</keyword>
<evidence type="ECO:0000259" key="7">
    <source>
        <dbReference type="PROSITE" id="PS50114"/>
    </source>
</evidence>
<dbReference type="InterPro" id="IPR009057">
    <property type="entry name" value="Homeodomain-like_sf"/>
</dbReference>
<accession>A0A8H3IW73</accession>
<dbReference type="Gene3D" id="3.30.40.10">
    <property type="entry name" value="Zinc/RING finger domain, C3HC4 (zinc finger)"/>
    <property type="match status" value="2"/>
</dbReference>
<dbReference type="InterPro" id="IPR000679">
    <property type="entry name" value="Znf_GATA"/>
</dbReference>
<dbReference type="Pfam" id="PF00628">
    <property type="entry name" value="PHD"/>
    <property type="match status" value="1"/>
</dbReference>
<dbReference type="InterPro" id="IPR019787">
    <property type="entry name" value="Znf_PHD-finger"/>
</dbReference>
<dbReference type="InterPro" id="IPR013088">
    <property type="entry name" value="Znf_NHR/GATA"/>
</dbReference>
<dbReference type="PANTHER" id="PTHR35391">
    <property type="entry name" value="C2H2-TYPE DOMAIN-CONTAINING PROTEIN-RELATED"/>
    <property type="match status" value="1"/>
</dbReference>
<dbReference type="InterPro" id="IPR013083">
    <property type="entry name" value="Znf_RING/FYVE/PHD"/>
</dbReference>
<name>A0A8H3IW73_9LECA</name>
<dbReference type="SUPFAM" id="SSF57716">
    <property type="entry name" value="Glucocorticoid receptor-like (DNA-binding domain)"/>
    <property type="match status" value="1"/>
</dbReference>
<feature type="region of interest" description="Disordered" evidence="5">
    <location>
        <begin position="486"/>
        <end position="539"/>
    </location>
</feature>
<keyword evidence="10" id="KW-1185">Reference proteome</keyword>
<feature type="domain" description="C2H2-type" evidence="8">
    <location>
        <begin position="1018"/>
        <end position="1040"/>
    </location>
</feature>
<dbReference type="AlphaFoldDB" id="A0A8H3IW73"/>
<evidence type="ECO:0000256" key="4">
    <source>
        <dbReference type="PROSITE-ProRule" id="PRU00042"/>
    </source>
</evidence>
<dbReference type="PROSITE" id="PS50157">
    <property type="entry name" value="ZINC_FINGER_C2H2_2"/>
    <property type="match status" value="1"/>
</dbReference>
<dbReference type="InterPro" id="IPR013087">
    <property type="entry name" value="Znf_C2H2_type"/>
</dbReference>
<dbReference type="Gene3D" id="1.10.10.60">
    <property type="entry name" value="Homeodomain-like"/>
    <property type="match status" value="1"/>
</dbReference>
<dbReference type="EMBL" id="CAJPDT010000058">
    <property type="protein sequence ID" value="CAF9930725.1"/>
    <property type="molecule type" value="Genomic_DNA"/>
</dbReference>
<dbReference type="SMART" id="SM00355">
    <property type="entry name" value="ZnF_C2H2"/>
    <property type="match status" value="5"/>
</dbReference>
<reference evidence="9" key="1">
    <citation type="submission" date="2021-03" db="EMBL/GenBank/DDBJ databases">
        <authorList>
            <person name="Tagirdzhanova G."/>
        </authorList>
    </citation>
    <scope>NUCLEOTIDE SEQUENCE</scope>
</reference>
<dbReference type="PROSITE" id="PS50114">
    <property type="entry name" value="GATA_ZN_FINGER_2"/>
    <property type="match status" value="1"/>
</dbReference>
<dbReference type="CDD" id="cd00167">
    <property type="entry name" value="SANT"/>
    <property type="match status" value="1"/>
</dbReference>
<dbReference type="PROSITE" id="PS50090">
    <property type="entry name" value="MYB_LIKE"/>
    <property type="match status" value="1"/>
</dbReference>
<feature type="domain" description="GATA-type" evidence="7">
    <location>
        <begin position="532"/>
        <end position="567"/>
    </location>
</feature>
<dbReference type="SMART" id="SM00717">
    <property type="entry name" value="SANT"/>
    <property type="match status" value="1"/>
</dbReference>
<dbReference type="Pfam" id="PF00249">
    <property type="entry name" value="Myb_DNA-binding"/>
    <property type="match status" value="1"/>
</dbReference>
<organism evidence="9 10">
    <name type="scientific">Imshaugia aleurites</name>
    <dbReference type="NCBI Taxonomy" id="172621"/>
    <lineage>
        <taxon>Eukaryota</taxon>
        <taxon>Fungi</taxon>
        <taxon>Dikarya</taxon>
        <taxon>Ascomycota</taxon>
        <taxon>Pezizomycotina</taxon>
        <taxon>Lecanoromycetes</taxon>
        <taxon>OSLEUM clade</taxon>
        <taxon>Lecanoromycetidae</taxon>
        <taxon>Lecanorales</taxon>
        <taxon>Lecanorineae</taxon>
        <taxon>Parmeliaceae</taxon>
        <taxon>Imshaugia</taxon>
    </lineage>
</organism>
<dbReference type="InterPro" id="IPR001005">
    <property type="entry name" value="SANT/Myb"/>
</dbReference>
<dbReference type="Pfam" id="PF00320">
    <property type="entry name" value="GATA"/>
    <property type="match status" value="1"/>
</dbReference>
<dbReference type="SMART" id="SM00401">
    <property type="entry name" value="ZnF_GATA"/>
    <property type="match status" value="1"/>
</dbReference>
<feature type="domain" description="Myb-like" evidence="6">
    <location>
        <begin position="820"/>
        <end position="862"/>
    </location>
</feature>
<feature type="region of interest" description="Disordered" evidence="5">
    <location>
        <begin position="145"/>
        <end position="181"/>
    </location>
</feature>
<feature type="compositionally biased region" description="Acidic residues" evidence="5">
    <location>
        <begin position="155"/>
        <end position="176"/>
    </location>
</feature>
<dbReference type="GO" id="GO:0006355">
    <property type="term" value="P:regulation of DNA-templated transcription"/>
    <property type="evidence" value="ECO:0007669"/>
    <property type="project" value="InterPro"/>
</dbReference>
<dbReference type="PANTHER" id="PTHR35391:SF7">
    <property type="entry name" value="C2H2-TYPE DOMAIN-CONTAINING PROTEIN"/>
    <property type="match status" value="1"/>
</dbReference>
<keyword evidence="1" id="KW-0479">Metal-binding</keyword>
<feature type="compositionally biased region" description="Polar residues" evidence="5">
    <location>
        <begin position="494"/>
        <end position="506"/>
    </location>
</feature>
<dbReference type="PROSITE" id="PS01359">
    <property type="entry name" value="ZF_PHD_1"/>
    <property type="match status" value="1"/>
</dbReference>
<evidence type="ECO:0000259" key="6">
    <source>
        <dbReference type="PROSITE" id="PS50090"/>
    </source>
</evidence>
<evidence type="ECO:0000259" key="8">
    <source>
        <dbReference type="PROSITE" id="PS50157"/>
    </source>
</evidence>
<comment type="caution">
    <text evidence="9">The sequence shown here is derived from an EMBL/GenBank/DDBJ whole genome shotgun (WGS) entry which is preliminary data.</text>
</comment>
<dbReference type="Pfam" id="PF26082">
    <property type="entry name" value="zf-C2H2_AcuF"/>
    <property type="match status" value="1"/>
</dbReference>
<sequence length="1077" mass="121108">MHDIVHNGGGNGRSHYTLQWLDSDASGPTASDRCHPGGEDFADCLYQHCLHALQDFYRQERNHHSSSSHSIVLRECLGRFYLWGEPFGAGDLDEALRQSEELRDNVLERLGHIGKLLLRSLSNTPSQPLHQLSKQIKELESFVKQSKPITHGDQDEVMQDDRETDEENLSETEDLSDSGSYDITEDIDFTVKCLTELGPSLAQNLQHAENARDQQLCLAGVPFSVSGPAKIYVSLVREKFAKAPYRLVERLGEANWQRHMDIREKMESTEKLTSKTGVACSIFRPYSDFHDSGIGTSVPAQTDYAPSHTSFQSSNIEGNQVSLRVPREPAEVSAGQKFECFLCKRIISNVRNRVDWKMHVFADLRPYICTFSDCKDELAQFTTRAAWADHEFTEHRNDQTWNCPECSAKLADALSWEQHLHEIHRRVFTGPQLHVARNAALKTHPRPVETEECPLCRIVLGKQRRAFIKHIGRHMEEIALMALPRDTEEDSDDGSASTDQTSQGLGNQEVLAAKTGSETSEETSPHQTDSRATSSGRCHSCNRAETSKWRRGPDGAGTLCNACGLHYAKLSKKMSAVDRQGQTGQENEAATTLLHSPEENVTRCVCGNRFYPGPPALPRNSVLRAAKGNKSAASLEGAFCIQCDSCKVWQHGGCVGIASEAMSPDHYYCEQCRKDLHKIRTSVDGRQCSLYIPVQESRSSIPLQVAHPSQNPAPAPGDEIEDYIIKCICGFLEDDGNTIYCDLCNTWQHTQCYYTDKHGNVPTKAKIEVIDHFCVDCQPRLLNYKGAIERQRTRREHLERNSTTTATVEEQKKAGTSSYWSVAEQHECYNYIRDFGTNWEAISTKLTTKTPQMVKNFYNRKIEDGEFGKKLEEDGARADGRRAKGVNMGLQPPGQDQGIGSADYRNAPPFLWPAQKFSHGILSDSPNSGMITASSERAAAGKEMEEDGYTTDEQLSLHGVLNRTGRPAELVRIKDGQAISLRTGEILNSDTAVGPNDDLHYSMVRRRKSEQTIVKQAQRCNECHREFKRPCDLIKHEKTHLRPWKCSEPNCKYSLYGWTTEKDRDRHFNDLHSAPNM</sequence>
<dbReference type="InterPro" id="IPR019786">
    <property type="entry name" value="Zinc_finger_PHD-type_CS"/>
</dbReference>
<dbReference type="Gene3D" id="3.30.50.10">
    <property type="entry name" value="Erythroid Transcription Factor GATA-1, subunit A"/>
    <property type="match status" value="1"/>
</dbReference>
<keyword evidence="2 4" id="KW-0863">Zinc-finger</keyword>
<feature type="compositionally biased region" description="Polar residues" evidence="5">
    <location>
        <begin position="525"/>
        <end position="537"/>
    </location>
</feature>
<dbReference type="OrthoDB" id="6133115at2759"/>
<evidence type="ECO:0000256" key="1">
    <source>
        <dbReference type="ARBA" id="ARBA00022723"/>
    </source>
</evidence>
<dbReference type="GO" id="GO:0008270">
    <property type="term" value="F:zinc ion binding"/>
    <property type="evidence" value="ECO:0007669"/>
    <property type="project" value="UniProtKB-KW"/>
</dbReference>
<dbReference type="PROSITE" id="PS00344">
    <property type="entry name" value="GATA_ZN_FINGER_1"/>
    <property type="match status" value="1"/>
</dbReference>
<evidence type="ECO:0000256" key="2">
    <source>
        <dbReference type="ARBA" id="ARBA00022771"/>
    </source>
</evidence>
<evidence type="ECO:0000313" key="10">
    <source>
        <dbReference type="Proteomes" id="UP000664534"/>
    </source>
</evidence>
<dbReference type="Proteomes" id="UP000664534">
    <property type="component" value="Unassembled WGS sequence"/>
</dbReference>
<dbReference type="InterPro" id="IPR058925">
    <property type="entry name" value="zf-C2H2_AcuF"/>
</dbReference>
<proteinExistence type="predicted"/>